<feature type="transmembrane region" description="Helical" evidence="5">
    <location>
        <begin position="234"/>
        <end position="254"/>
    </location>
</feature>
<comment type="caution">
    <text evidence="7">The sequence shown here is derived from an EMBL/GenBank/DDBJ whole genome shotgun (WGS) entry which is preliminary data.</text>
</comment>
<evidence type="ECO:0000256" key="1">
    <source>
        <dbReference type="ARBA" id="ARBA00022692"/>
    </source>
</evidence>
<gene>
    <name evidence="7" type="ORF">ACFO3E_16915</name>
</gene>
<dbReference type="PROSITE" id="PS50850">
    <property type="entry name" value="MFS"/>
    <property type="match status" value="1"/>
</dbReference>
<dbReference type="InterPro" id="IPR050327">
    <property type="entry name" value="Proton-linked_MCT"/>
</dbReference>
<feature type="transmembrane region" description="Helical" evidence="5">
    <location>
        <begin position="355"/>
        <end position="376"/>
    </location>
</feature>
<keyword evidence="8" id="KW-1185">Reference proteome</keyword>
<evidence type="ECO:0000256" key="5">
    <source>
        <dbReference type="SAM" id="Phobius"/>
    </source>
</evidence>
<dbReference type="InterPro" id="IPR020846">
    <property type="entry name" value="MFS_dom"/>
</dbReference>
<reference evidence="8" key="1">
    <citation type="journal article" date="2019" name="Int. J. Syst. Evol. Microbiol.">
        <title>The Global Catalogue of Microorganisms (GCM) 10K type strain sequencing project: providing services to taxonomists for standard genome sequencing and annotation.</title>
        <authorList>
            <consortium name="The Broad Institute Genomics Platform"/>
            <consortium name="The Broad Institute Genome Sequencing Center for Infectious Disease"/>
            <person name="Wu L."/>
            <person name="Ma J."/>
        </authorList>
    </citation>
    <scope>NUCLEOTIDE SEQUENCE [LARGE SCALE GENOMIC DNA]</scope>
    <source>
        <strain evidence="8">NBRC 103632</strain>
    </source>
</reference>
<feature type="transmembrane region" description="Helical" evidence="5">
    <location>
        <begin position="119"/>
        <end position="139"/>
    </location>
</feature>
<dbReference type="InterPro" id="IPR036259">
    <property type="entry name" value="MFS_trans_sf"/>
</dbReference>
<protein>
    <submittedName>
        <fullName evidence="7">MFS transporter</fullName>
    </submittedName>
</protein>
<name>A0ABV9F1R7_9SPHN</name>
<keyword evidence="2 5" id="KW-1133">Transmembrane helix</keyword>
<evidence type="ECO:0000259" key="6">
    <source>
        <dbReference type="PROSITE" id="PS50850"/>
    </source>
</evidence>
<evidence type="ECO:0000313" key="7">
    <source>
        <dbReference type="EMBL" id="MFC4595845.1"/>
    </source>
</evidence>
<feature type="transmembrane region" description="Helical" evidence="5">
    <location>
        <begin position="326"/>
        <end position="349"/>
    </location>
</feature>
<evidence type="ECO:0000256" key="2">
    <source>
        <dbReference type="ARBA" id="ARBA00022989"/>
    </source>
</evidence>
<feature type="transmembrane region" description="Helical" evidence="5">
    <location>
        <begin position="291"/>
        <end position="314"/>
    </location>
</feature>
<feature type="transmembrane region" description="Helical" evidence="5">
    <location>
        <begin position="151"/>
        <end position="172"/>
    </location>
</feature>
<sequence length="402" mass="41955">MLGVAGTGLFSMSSGVFMDEMIREFGWSRTEFSSAMTAYVIVGLIGLPILGRAIDRFGSRAVALAGLLPTVAGMSLLGLTNGNVWQWRFFILIQALGILIISVPVWITAVIARFRASRGLAIAVALAGTGLGSATWPILAAFYVEHFGWRLAFPALALSWAVLTVPLTLLFFHDSGRRTVSAISAITTPKPPIGPVLLSRTFLCLAASGGLFIGASYGLLMHFVPILRWSGHDLATSAMIAGVTGVCTILGRILTGFLLDLLPTRWLGMCVFLLPIGTSLLLLQAGSVLPAALAAAILLGLSTGAETDILTYIAARRFDQAVFGSIYSVIQSVFAGMSVGGSIVAGALFDVNNSYAPVLTAVIPLALLGAVFLALVPPAGDPPLKRGADDDAVSGKPALSPK</sequence>
<feature type="domain" description="Major facilitator superfamily (MFS) profile" evidence="6">
    <location>
        <begin position="1"/>
        <end position="381"/>
    </location>
</feature>
<feature type="transmembrane region" description="Helical" evidence="5">
    <location>
        <begin position="85"/>
        <end position="107"/>
    </location>
</feature>
<dbReference type="Gene3D" id="1.20.1250.20">
    <property type="entry name" value="MFS general substrate transporter like domains"/>
    <property type="match status" value="1"/>
</dbReference>
<dbReference type="Proteomes" id="UP001595957">
    <property type="component" value="Unassembled WGS sequence"/>
</dbReference>
<feature type="transmembrane region" description="Helical" evidence="5">
    <location>
        <begin position="61"/>
        <end position="79"/>
    </location>
</feature>
<evidence type="ECO:0000256" key="3">
    <source>
        <dbReference type="ARBA" id="ARBA00023136"/>
    </source>
</evidence>
<keyword evidence="3 5" id="KW-0472">Membrane</keyword>
<feature type="region of interest" description="Disordered" evidence="4">
    <location>
        <begin position="382"/>
        <end position="402"/>
    </location>
</feature>
<dbReference type="InterPro" id="IPR011701">
    <property type="entry name" value="MFS"/>
</dbReference>
<evidence type="ECO:0000313" key="8">
    <source>
        <dbReference type="Proteomes" id="UP001595957"/>
    </source>
</evidence>
<feature type="transmembrane region" description="Helical" evidence="5">
    <location>
        <begin position="34"/>
        <end position="54"/>
    </location>
</feature>
<keyword evidence="1 5" id="KW-0812">Transmembrane</keyword>
<dbReference type="PANTHER" id="PTHR11360">
    <property type="entry name" value="MONOCARBOXYLATE TRANSPORTER"/>
    <property type="match status" value="1"/>
</dbReference>
<dbReference type="PANTHER" id="PTHR11360:SF290">
    <property type="entry name" value="MONOCARBOXYLATE MFS PERMEASE"/>
    <property type="match status" value="1"/>
</dbReference>
<dbReference type="Pfam" id="PF07690">
    <property type="entry name" value="MFS_1"/>
    <property type="match status" value="1"/>
</dbReference>
<feature type="transmembrane region" description="Helical" evidence="5">
    <location>
        <begin position="193"/>
        <end position="214"/>
    </location>
</feature>
<accession>A0ABV9F1R7</accession>
<feature type="transmembrane region" description="Helical" evidence="5">
    <location>
        <begin position="266"/>
        <end position="285"/>
    </location>
</feature>
<proteinExistence type="predicted"/>
<organism evidence="7 8">
    <name type="scientific">Sphingobium tyrosinilyticum</name>
    <dbReference type="NCBI Taxonomy" id="2715436"/>
    <lineage>
        <taxon>Bacteria</taxon>
        <taxon>Pseudomonadati</taxon>
        <taxon>Pseudomonadota</taxon>
        <taxon>Alphaproteobacteria</taxon>
        <taxon>Sphingomonadales</taxon>
        <taxon>Sphingomonadaceae</taxon>
        <taxon>Sphingobium</taxon>
    </lineage>
</organism>
<evidence type="ECO:0000256" key="4">
    <source>
        <dbReference type="SAM" id="MobiDB-lite"/>
    </source>
</evidence>
<dbReference type="EMBL" id="JBHSFZ010000058">
    <property type="protein sequence ID" value="MFC4595845.1"/>
    <property type="molecule type" value="Genomic_DNA"/>
</dbReference>
<dbReference type="SUPFAM" id="SSF103473">
    <property type="entry name" value="MFS general substrate transporter"/>
    <property type="match status" value="1"/>
</dbReference>